<dbReference type="InterPro" id="IPR025711">
    <property type="entry name" value="PepSY"/>
</dbReference>
<dbReference type="Proteomes" id="UP001230207">
    <property type="component" value="Unassembled WGS sequence"/>
</dbReference>
<dbReference type="RefSeq" id="WP_307226529.1">
    <property type="nucleotide sequence ID" value="NZ_JAUSVF010000001.1"/>
</dbReference>
<feature type="chain" id="PRO_5046391770" evidence="1">
    <location>
        <begin position="22"/>
        <end position="122"/>
    </location>
</feature>
<dbReference type="Gene3D" id="3.10.450.40">
    <property type="match status" value="1"/>
</dbReference>
<sequence length="122" mass="12333">MTGYKSLSVAMAVLLATGSVASVLTTPIAAIAAEHEDKKDDASEFAKLNAAKISLSEAVAAAEKANGGKAVNAALDNEQADAVFEVELMTADGSKSVSVDAMTGKVSQIADQGESGQESDVE</sequence>
<evidence type="ECO:0000313" key="3">
    <source>
        <dbReference type="EMBL" id="MDQ0318452.1"/>
    </source>
</evidence>
<organism evidence="3 4">
    <name type="scientific">Pararhizobium capsulatum DSM 1112</name>
    <dbReference type="NCBI Taxonomy" id="1121113"/>
    <lineage>
        <taxon>Bacteria</taxon>
        <taxon>Pseudomonadati</taxon>
        <taxon>Pseudomonadota</taxon>
        <taxon>Alphaproteobacteria</taxon>
        <taxon>Hyphomicrobiales</taxon>
        <taxon>Rhizobiaceae</taxon>
        <taxon>Rhizobium/Agrobacterium group</taxon>
        <taxon>Pararhizobium</taxon>
    </lineage>
</organism>
<gene>
    <name evidence="3" type="ORF">QO002_000590</name>
</gene>
<protein>
    <submittedName>
        <fullName evidence="3">Membrane protein YkoI</fullName>
    </submittedName>
</protein>
<evidence type="ECO:0000256" key="1">
    <source>
        <dbReference type="SAM" id="SignalP"/>
    </source>
</evidence>
<reference evidence="3 4" key="1">
    <citation type="submission" date="2023-07" db="EMBL/GenBank/DDBJ databases">
        <title>Genomic Encyclopedia of Type Strains, Phase IV (KMG-IV): sequencing the most valuable type-strain genomes for metagenomic binning, comparative biology and taxonomic classification.</title>
        <authorList>
            <person name="Goeker M."/>
        </authorList>
    </citation>
    <scope>NUCLEOTIDE SEQUENCE [LARGE SCALE GENOMIC DNA]</scope>
    <source>
        <strain evidence="3 4">DSM 1112</strain>
    </source>
</reference>
<feature type="domain" description="PepSY" evidence="2">
    <location>
        <begin position="52"/>
        <end position="106"/>
    </location>
</feature>
<proteinExistence type="predicted"/>
<keyword evidence="1" id="KW-0732">Signal</keyword>
<feature type="signal peptide" evidence="1">
    <location>
        <begin position="1"/>
        <end position="21"/>
    </location>
</feature>
<evidence type="ECO:0000313" key="4">
    <source>
        <dbReference type="Proteomes" id="UP001230207"/>
    </source>
</evidence>
<keyword evidence="4" id="KW-1185">Reference proteome</keyword>
<evidence type="ECO:0000259" key="2">
    <source>
        <dbReference type="Pfam" id="PF03413"/>
    </source>
</evidence>
<accession>A0ABU0BKC0</accession>
<dbReference type="Pfam" id="PF03413">
    <property type="entry name" value="PepSY"/>
    <property type="match status" value="1"/>
</dbReference>
<comment type="caution">
    <text evidence="3">The sequence shown here is derived from an EMBL/GenBank/DDBJ whole genome shotgun (WGS) entry which is preliminary data.</text>
</comment>
<dbReference type="EMBL" id="JAUSVF010000001">
    <property type="protein sequence ID" value="MDQ0318452.1"/>
    <property type="molecule type" value="Genomic_DNA"/>
</dbReference>
<name>A0ABU0BKC0_9HYPH</name>